<dbReference type="Gene3D" id="3.40.50.300">
    <property type="entry name" value="P-loop containing nucleotide triphosphate hydrolases"/>
    <property type="match status" value="1"/>
</dbReference>
<gene>
    <name evidence="3" type="ORF">EDD62_1464</name>
</gene>
<keyword evidence="1" id="KW-0812">Transmembrane</keyword>
<dbReference type="OrthoDB" id="2385601at2"/>
<dbReference type="SUPFAM" id="SSF52540">
    <property type="entry name" value="P-loop containing nucleoside triphosphate hydrolases"/>
    <property type="match status" value="1"/>
</dbReference>
<evidence type="ECO:0000313" key="3">
    <source>
        <dbReference type="EMBL" id="RPF55140.1"/>
    </source>
</evidence>
<accession>A0A3N5BIN2</accession>
<dbReference type="RefSeq" id="WP_123808152.1">
    <property type="nucleotide sequence ID" value="NZ_RKRK01000004.1"/>
</dbReference>
<dbReference type="Pfam" id="PF22096">
    <property type="entry name" value="TagH_C"/>
    <property type="match status" value="1"/>
</dbReference>
<keyword evidence="4" id="KW-1185">Reference proteome</keyword>
<keyword evidence="1" id="KW-0472">Membrane</keyword>
<dbReference type="InterPro" id="IPR053990">
    <property type="entry name" value="TagH_C"/>
</dbReference>
<feature type="domain" description="Teichoic acid transporter subunit TagH C-terminal" evidence="2">
    <location>
        <begin position="414"/>
        <end position="527"/>
    </location>
</feature>
<keyword evidence="1" id="KW-1133">Transmembrane helix</keyword>
<protein>
    <submittedName>
        <fullName evidence="3">ABC-type polysaccharide/polyol phosphate transport system ATPase subunit</fullName>
    </submittedName>
</protein>
<feature type="transmembrane region" description="Helical" evidence="1">
    <location>
        <begin position="298"/>
        <end position="317"/>
    </location>
</feature>
<evidence type="ECO:0000313" key="4">
    <source>
        <dbReference type="Proteomes" id="UP000277108"/>
    </source>
</evidence>
<dbReference type="EMBL" id="RKRK01000004">
    <property type="protein sequence ID" value="RPF55140.1"/>
    <property type="molecule type" value="Genomic_DNA"/>
</dbReference>
<sequence>MNYLVKLEDVTTIHYAHHGIKQFVNQLLPVRVQKRILLKNINLTIKPNTVYGLYSEDIIDARHLLHIIGRNEQVDIGQASYFANSFYFSIEYIMKHFQHSTLNEISSQLSIITNSNISLKKINVQHLYEEHSGFGVNKKNVQFDELADKPLSSFTYGQNIITIMKLLEQSEFNLVLCHNLSLYLNDEQMSLYDSFIQKMSKEGKSIVLSEQLEFLKNKSDELIWLSYGQIREHGKASTVYPVIRNYYYEKNKHKSSFFSAQDNKLIENRKSLTDVDSEDLSRLKRRNLYQMNPRIRNLLLLTGLCVIVLCICMFLLYKNITLNPLEQGLIPTSEEKVIQEQSTITEQSGIVVMTENKHIKTKSQAFNVPVGAALLTESYTEKFYNVEIEQDIVELSKEDLIYINKAALYNEKSMDDLQQYMDITPVSIQRIQNNFIGESKDNIFTAGNGDHLFIGDEGNDFIQPVAAQNFSMLFNGSDEAIGFVVKAKKAKALDKEFKNNIDDGQIVFRVNNGFVVYQQKHKLWTVLYY</sequence>
<proteinExistence type="predicted"/>
<comment type="caution">
    <text evidence="3">The sequence shown here is derived from an EMBL/GenBank/DDBJ whole genome shotgun (WGS) entry which is preliminary data.</text>
</comment>
<dbReference type="Proteomes" id="UP000277108">
    <property type="component" value="Unassembled WGS sequence"/>
</dbReference>
<name>A0A3N5BIN2_9BACL</name>
<dbReference type="AlphaFoldDB" id="A0A3N5BIN2"/>
<evidence type="ECO:0000256" key="1">
    <source>
        <dbReference type="SAM" id="Phobius"/>
    </source>
</evidence>
<dbReference type="InterPro" id="IPR027417">
    <property type="entry name" value="P-loop_NTPase"/>
</dbReference>
<evidence type="ECO:0000259" key="2">
    <source>
        <dbReference type="Pfam" id="PF22096"/>
    </source>
</evidence>
<organism evidence="3 4">
    <name type="scientific">Abyssicoccus albus</name>
    <dbReference type="NCBI Taxonomy" id="1817405"/>
    <lineage>
        <taxon>Bacteria</taxon>
        <taxon>Bacillati</taxon>
        <taxon>Bacillota</taxon>
        <taxon>Bacilli</taxon>
        <taxon>Bacillales</taxon>
        <taxon>Abyssicoccaceae</taxon>
    </lineage>
</organism>
<reference evidence="3 4" key="1">
    <citation type="submission" date="2018-11" db="EMBL/GenBank/DDBJ databases">
        <title>Genomic Encyclopedia of Type Strains, Phase IV (KMG-IV): sequencing the most valuable type-strain genomes for metagenomic binning, comparative biology and taxonomic classification.</title>
        <authorList>
            <person name="Goeker M."/>
        </authorList>
    </citation>
    <scope>NUCLEOTIDE SEQUENCE [LARGE SCALE GENOMIC DNA]</scope>
    <source>
        <strain evidence="3 4">DSM 29158</strain>
    </source>
</reference>